<organism evidence="3 4">
    <name type="scientific">Nonomuraea africana</name>
    <dbReference type="NCBI Taxonomy" id="46171"/>
    <lineage>
        <taxon>Bacteria</taxon>
        <taxon>Bacillati</taxon>
        <taxon>Actinomycetota</taxon>
        <taxon>Actinomycetes</taxon>
        <taxon>Streptosporangiales</taxon>
        <taxon>Streptosporangiaceae</taxon>
        <taxon>Nonomuraea</taxon>
    </lineage>
</organism>
<dbReference type="Pfam" id="PF02922">
    <property type="entry name" value="CBM_48"/>
    <property type="match status" value="1"/>
</dbReference>
<sequence>MIRQDRPSDDGLVSLTFTLPADLPGPVSVVGDFNQWDPYAHPMTRTDQGMHTAVVALPAGTSICFRYLADGGAWLDEPDADERDHRGSIVHLPAVSANGNDKPARRGATAKAAAKPTA</sequence>
<name>A0ABR9KE95_9ACTN</name>
<evidence type="ECO:0000256" key="1">
    <source>
        <dbReference type="SAM" id="MobiDB-lite"/>
    </source>
</evidence>
<dbReference type="RefSeq" id="WP_192775437.1">
    <property type="nucleotide sequence ID" value="NZ_BAAASY010000035.1"/>
</dbReference>
<protein>
    <submittedName>
        <fullName evidence="3">1,4-alpha-glucan branching enzyme</fullName>
    </submittedName>
</protein>
<dbReference type="EMBL" id="JADBEF010000001">
    <property type="protein sequence ID" value="MBE1560349.1"/>
    <property type="molecule type" value="Genomic_DNA"/>
</dbReference>
<gene>
    <name evidence="3" type="ORF">H4W81_003128</name>
</gene>
<dbReference type="CDD" id="cd07184">
    <property type="entry name" value="E_set_Isoamylase_like_N"/>
    <property type="match status" value="1"/>
</dbReference>
<dbReference type="Gene3D" id="2.60.40.10">
    <property type="entry name" value="Immunoglobulins"/>
    <property type="match status" value="1"/>
</dbReference>
<evidence type="ECO:0000313" key="3">
    <source>
        <dbReference type="EMBL" id="MBE1560349.1"/>
    </source>
</evidence>
<dbReference type="SUPFAM" id="SSF81296">
    <property type="entry name" value="E set domains"/>
    <property type="match status" value="1"/>
</dbReference>
<feature type="domain" description="Glycoside hydrolase family 13 N-terminal" evidence="2">
    <location>
        <begin position="27"/>
        <end position="72"/>
    </location>
</feature>
<feature type="region of interest" description="Disordered" evidence="1">
    <location>
        <begin position="91"/>
        <end position="118"/>
    </location>
</feature>
<accession>A0ABR9KE95</accession>
<dbReference type="InterPro" id="IPR004193">
    <property type="entry name" value="Glyco_hydro_13_N"/>
</dbReference>
<keyword evidence="4" id="KW-1185">Reference proteome</keyword>
<reference evidence="3 4" key="1">
    <citation type="submission" date="2020-10" db="EMBL/GenBank/DDBJ databases">
        <title>Sequencing the genomes of 1000 actinobacteria strains.</title>
        <authorList>
            <person name="Klenk H.-P."/>
        </authorList>
    </citation>
    <scope>NUCLEOTIDE SEQUENCE [LARGE SCALE GENOMIC DNA]</scope>
    <source>
        <strain evidence="3 4">DSM 43748</strain>
    </source>
</reference>
<dbReference type="InterPro" id="IPR013783">
    <property type="entry name" value="Ig-like_fold"/>
</dbReference>
<dbReference type="InterPro" id="IPR014756">
    <property type="entry name" value="Ig_E-set"/>
</dbReference>
<proteinExistence type="predicted"/>
<evidence type="ECO:0000259" key="2">
    <source>
        <dbReference type="Pfam" id="PF02922"/>
    </source>
</evidence>
<evidence type="ECO:0000313" key="4">
    <source>
        <dbReference type="Proteomes" id="UP000661607"/>
    </source>
</evidence>
<dbReference type="Proteomes" id="UP000661607">
    <property type="component" value="Unassembled WGS sequence"/>
</dbReference>
<comment type="caution">
    <text evidence="3">The sequence shown here is derived from an EMBL/GenBank/DDBJ whole genome shotgun (WGS) entry which is preliminary data.</text>
</comment>
<feature type="compositionally biased region" description="Low complexity" evidence="1">
    <location>
        <begin position="106"/>
        <end position="118"/>
    </location>
</feature>